<keyword evidence="2 3" id="KW-0663">Pyridoxal phosphate</keyword>
<dbReference type="PANTHER" id="PTHR43713:SF3">
    <property type="entry name" value="GLUTAMATE-1-SEMIALDEHYDE 2,1-AMINOMUTASE 1, CHLOROPLASTIC-RELATED"/>
    <property type="match status" value="1"/>
</dbReference>
<comment type="caution">
    <text evidence="4">The sequence shown here is derived from an EMBL/GenBank/DDBJ whole genome shotgun (WGS) entry which is preliminary data.</text>
</comment>
<evidence type="ECO:0000256" key="2">
    <source>
        <dbReference type="ARBA" id="ARBA00022898"/>
    </source>
</evidence>
<accession>A0A9W8ZLD8</accession>
<comment type="similarity">
    <text evidence="3">Belongs to the class-III pyridoxal-phosphate-dependent aminotransferase family.</text>
</comment>
<evidence type="ECO:0000313" key="4">
    <source>
        <dbReference type="EMBL" id="KAJ4410419.1"/>
    </source>
</evidence>
<comment type="cofactor">
    <cofactor evidence="1">
        <name>pyridoxal 5'-phosphate</name>
        <dbReference type="ChEBI" id="CHEBI:597326"/>
    </cofactor>
</comment>
<sequence>MTQQLSAERNADLETRLNRLIEWFKQANPKSSDAASEAASVLPGGNTRTVLHSDPFPLVIESGKDTCVASKDGVEYTDFVSEYTCGIFGHSHPKIHDAIQEALKVGINLGNVIGKEAQMGSLIQKRFPSMELMRFTNSGTEANTLALSAALAFSGRKKILVFTRGYHGSTLTFPIGQSPRTNLPHEFVVAEYNNVEDTRRLLHDDIGAVIVEPLQSAGGVIPATVEFLHFLRDAATSVNAVLIFDEVVTSRLDYHGLQGYYGISPDMTTLGKWLGGGFSFGCFGGRRDIMEQFDPSKPGFLAHSGTFNNNVFTMTAGIAGLQVVTSDEIARMNAMGERLRDGVNKLVAEAALESRFGAQGFGSIVGMKFLGPDSEALRDMFYFEMLKKQIVVGRRGFVALNLMHKDAHIDDFLGAVKHFVASLRE</sequence>
<evidence type="ECO:0000256" key="1">
    <source>
        <dbReference type="ARBA" id="ARBA00001933"/>
    </source>
</evidence>
<proteinExistence type="inferred from homology"/>
<gene>
    <name evidence="4" type="ORF">N0V91_001905</name>
</gene>
<evidence type="ECO:0000313" key="5">
    <source>
        <dbReference type="Proteomes" id="UP001140510"/>
    </source>
</evidence>
<organism evidence="4 5">
    <name type="scientific">Didymella pomorum</name>
    <dbReference type="NCBI Taxonomy" id="749634"/>
    <lineage>
        <taxon>Eukaryota</taxon>
        <taxon>Fungi</taxon>
        <taxon>Dikarya</taxon>
        <taxon>Ascomycota</taxon>
        <taxon>Pezizomycotina</taxon>
        <taxon>Dothideomycetes</taxon>
        <taxon>Pleosporomycetidae</taxon>
        <taxon>Pleosporales</taxon>
        <taxon>Pleosporineae</taxon>
        <taxon>Didymellaceae</taxon>
        <taxon>Didymella</taxon>
    </lineage>
</organism>
<dbReference type="Pfam" id="PF00202">
    <property type="entry name" value="Aminotran_3"/>
    <property type="match status" value="1"/>
</dbReference>
<dbReference type="SUPFAM" id="SSF53383">
    <property type="entry name" value="PLP-dependent transferases"/>
    <property type="match status" value="1"/>
</dbReference>
<dbReference type="GO" id="GO:0008483">
    <property type="term" value="F:transaminase activity"/>
    <property type="evidence" value="ECO:0007669"/>
    <property type="project" value="InterPro"/>
</dbReference>
<protein>
    <recommendedName>
        <fullName evidence="6">Aminotransferase</fullName>
    </recommendedName>
</protein>
<reference evidence="4" key="1">
    <citation type="submission" date="2022-10" db="EMBL/GenBank/DDBJ databases">
        <title>Tapping the CABI collections for fungal endophytes: first genome assemblies for Collariella, Neodidymelliopsis, Ascochyta clinopodiicola, Didymella pomorum, Didymosphaeria variabile, Neocosmospora piperis and Neocucurbitaria cava.</title>
        <authorList>
            <person name="Hill R."/>
        </authorList>
    </citation>
    <scope>NUCLEOTIDE SEQUENCE</scope>
    <source>
        <strain evidence="4">IMI 355091</strain>
    </source>
</reference>
<dbReference type="InterPro" id="IPR015422">
    <property type="entry name" value="PyrdxlP-dep_Trfase_small"/>
</dbReference>
<dbReference type="InterPro" id="IPR005814">
    <property type="entry name" value="Aminotrans_3"/>
</dbReference>
<dbReference type="EMBL" id="JAPEVA010000008">
    <property type="protein sequence ID" value="KAJ4410419.1"/>
    <property type="molecule type" value="Genomic_DNA"/>
</dbReference>
<evidence type="ECO:0000256" key="3">
    <source>
        <dbReference type="RuleBase" id="RU003560"/>
    </source>
</evidence>
<dbReference type="OrthoDB" id="425114at2759"/>
<dbReference type="InterPro" id="IPR015424">
    <property type="entry name" value="PyrdxlP-dep_Trfase"/>
</dbReference>
<dbReference type="Proteomes" id="UP001140510">
    <property type="component" value="Unassembled WGS sequence"/>
</dbReference>
<dbReference type="InterPro" id="IPR015421">
    <property type="entry name" value="PyrdxlP-dep_Trfase_major"/>
</dbReference>
<keyword evidence="5" id="KW-1185">Reference proteome</keyword>
<dbReference type="PANTHER" id="PTHR43713">
    <property type="entry name" value="GLUTAMATE-1-SEMIALDEHYDE 2,1-AMINOMUTASE"/>
    <property type="match status" value="1"/>
</dbReference>
<name>A0A9W8ZLD8_9PLEO</name>
<evidence type="ECO:0008006" key="6">
    <source>
        <dbReference type="Google" id="ProtNLM"/>
    </source>
</evidence>
<dbReference type="Gene3D" id="3.40.640.10">
    <property type="entry name" value="Type I PLP-dependent aspartate aminotransferase-like (Major domain)"/>
    <property type="match status" value="1"/>
</dbReference>
<dbReference type="GO" id="GO:0030170">
    <property type="term" value="F:pyridoxal phosphate binding"/>
    <property type="evidence" value="ECO:0007669"/>
    <property type="project" value="InterPro"/>
</dbReference>
<dbReference type="AlphaFoldDB" id="A0A9W8ZLD8"/>
<dbReference type="Gene3D" id="3.90.1150.10">
    <property type="entry name" value="Aspartate Aminotransferase, domain 1"/>
    <property type="match status" value="1"/>
</dbReference>